<proteinExistence type="predicted"/>
<gene>
    <name evidence="1" type="ORF">HPB49_014626</name>
</gene>
<keyword evidence="2" id="KW-1185">Reference proteome</keyword>
<dbReference type="EMBL" id="CM023480">
    <property type="protein sequence ID" value="KAH7970723.1"/>
    <property type="molecule type" value="Genomic_DNA"/>
</dbReference>
<evidence type="ECO:0000313" key="2">
    <source>
        <dbReference type="Proteomes" id="UP000821865"/>
    </source>
</evidence>
<evidence type="ECO:0000313" key="1">
    <source>
        <dbReference type="EMBL" id="KAH7970723.1"/>
    </source>
</evidence>
<comment type="caution">
    <text evidence="1">The sequence shown here is derived from an EMBL/GenBank/DDBJ whole genome shotgun (WGS) entry which is preliminary data.</text>
</comment>
<organism evidence="1 2">
    <name type="scientific">Dermacentor silvarum</name>
    <name type="common">Tick</name>
    <dbReference type="NCBI Taxonomy" id="543639"/>
    <lineage>
        <taxon>Eukaryota</taxon>
        <taxon>Metazoa</taxon>
        <taxon>Ecdysozoa</taxon>
        <taxon>Arthropoda</taxon>
        <taxon>Chelicerata</taxon>
        <taxon>Arachnida</taxon>
        <taxon>Acari</taxon>
        <taxon>Parasitiformes</taxon>
        <taxon>Ixodida</taxon>
        <taxon>Ixodoidea</taxon>
        <taxon>Ixodidae</taxon>
        <taxon>Rhipicephalinae</taxon>
        <taxon>Dermacentor</taxon>
    </lineage>
</organism>
<reference evidence="1" key="1">
    <citation type="submission" date="2020-05" db="EMBL/GenBank/DDBJ databases">
        <title>Large-scale comparative analyses of tick genomes elucidate their genetic diversity and vector capacities.</title>
        <authorList>
            <person name="Jia N."/>
            <person name="Wang J."/>
            <person name="Shi W."/>
            <person name="Du L."/>
            <person name="Sun Y."/>
            <person name="Zhan W."/>
            <person name="Jiang J."/>
            <person name="Wang Q."/>
            <person name="Zhang B."/>
            <person name="Ji P."/>
            <person name="Sakyi L.B."/>
            <person name="Cui X."/>
            <person name="Yuan T."/>
            <person name="Jiang B."/>
            <person name="Yang W."/>
            <person name="Lam T.T.-Y."/>
            <person name="Chang Q."/>
            <person name="Ding S."/>
            <person name="Wang X."/>
            <person name="Zhu J."/>
            <person name="Ruan X."/>
            <person name="Zhao L."/>
            <person name="Wei J."/>
            <person name="Que T."/>
            <person name="Du C."/>
            <person name="Cheng J."/>
            <person name="Dai P."/>
            <person name="Han X."/>
            <person name="Huang E."/>
            <person name="Gao Y."/>
            <person name="Liu J."/>
            <person name="Shao H."/>
            <person name="Ye R."/>
            <person name="Li L."/>
            <person name="Wei W."/>
            <person name="Wang X."/>
            <person name="Wang C."/>
            <person name="Yang T."/>
            <person name="Huo Q."/>
            <person name="Li W."/>
            <person name="Guo W."/>
            <person name="Chen H."/>
            <person name="Zhou L."/>
            <person name="Ni X."/>
            <person name="Tian J."/>
            <person name="Zhou Y."/>
            <person name="Sheng Y."/>
            <person name="Liu T."/>
            <person name="Pan Y."/>
            <person name="Xia L."/>
            <person name="Li J."/>
            <person name="Zhao F."/>
            <person name="Cao W."/>
        </authorList>
    </citation>
    <scope>NUCLEOTIDE SEQUENCE</scope>
    <source>
        <strain evidence="1">Dsil-2018</strain>
    </source>
</reference>
<accession>A0ACB8DJ86</accession>
<sequence>MRSTHDEVDKVKDAVVTVPAYFNDSQRQATKDAGAIAGLNVLRIINEPTAAALAYGLDKNLRGEKNVLIFDLGGGTFDVSVLTIDQGSMFEDAKMDKSQIHDVVLVGGSTRIPKVQKLLRDFFNGKELSMGINPDEAVAYGAAVQAAVLSGDNSESIRDVLLVDVAPLSLGIETAGGVMTRIVERNTRIPCKTSQTFTTYSDNQPAVTIQVFEGERAMTKDNHLLGTFNLNGIPPAPRGVPKIEVTFDMDANGILHVSAKDQSTGRQESIRITNDKGRLSKEEIDKMLAEAERFKQEDEAQRDRVASRNALESYVYGVKQAAEESGSKMSSSDRESVLEKCKQTISWIDCNSLAEKDEYEDKLKELQQFCSPYMSKMHQGGNKHSSSSTQQQSGGPTIEEVD</sequence>
<dbReference type="Proteomes" id="UP000821865">
    <property type="component" value="Chromosome 11"/>
</dbReference>
<name>A0ACB8DJ86_DERSI</name>
<protein>
    <submittedName>
        <fullName evidence="1">Uncharacterized protein</fullName>
    </submittedName>
</protein>